<evidence type="ECO:0000313" key="2">
    <source>
        <dbReference type="EMBL" id="KUJ08149.1"/>
    </source>
</evidence>
<feature type="region of interest" description="Disordered" evidence="1">
    <location>
        <begin position="446"/>
        <end position="466"/>
    </location>
</feature>
<dbReference type="GeneID" id="28820951"/>
<dbReference type="OrthoDB" id="74545at2759"/>
<dbReference type="RefSeq" id="XP_018062504.1">
    <property type="nucleotide sequence ID" value="XM_018211225.1"/>
</dbReference>
<dbReference type="InParanoid" id="A0A132B832"/>
<organism evidence="2 3">
    <name type="scientific">Mollisia scopiformis</name>
    <name type="common">Conifer needle endophyte fungus</name>
    <name type="synonym">Phialocephala scopiformis</name>
    <dbReference type="NCBI Taxonomy" id="149040"/>
    <lineage>
        <taxon>Eukaryota</taxon>
        <taxon>Fungi</taxon>
        <taxon>Dikarya</taxon>
        <taxon>Ascomycota</taxon>
        <taxon>Pezizomycotina</taxon>
        <taxon>Leotiomycetes</taxon>
        <taxon>Helotiales</taxon>
        <taxon>Mollisiaceae</taxon>
        <taxon>Mollisia</taxon>
    </lineage>
</organism>
<name>A0A132B832_MOLSC</name>
<evidence type="ECO:0000313" key="3">
    <source>
        <dbReference type="Proteomes" id="UP000070700"/>
    </source>
</evidence>
<evidence type="ECO:0008006" key="4">
    <source>
        <dbReference type="Google" id="ProtNLM"/>
    </source>
</evidence>
<dbReference type="PANTHER" id="PTHR37015:SF2">
    <property type="entry name" value="REVERSE TRANSCRIPTASE DOMAIN-CONTAINING PROTEIN"/>
    <property type="match status" value="1"/>
</dbReference>
<proteinExistence type="predicted"/>
<evidence type="ECO:0000256" key="1">
    <source>
        <dbReference type="SAM" id="MobiDB-lite"/>
    </source>
</evidence>
<gene>
    <name evidence="2" type="ORF">LY89DRAFT_629916</name>
</gene>
<dbReference type="AlphaFoldDB" id="A0A132B832"/>
<accession>A0A132B832</accession>
<keyword evidence="3" id="KW-1185">Reference proteome</keyword>
<dbReference type="EMBL" id="KQ947436">
    <property type="protein sequence ID" value="KUJ08149.1"/>
    <property type="molecule type" value="Genomic_DNA"/>
</dbReference>
<dbReference type="Proteomes" id="UP000070700">
    <property type="component" value="Unassembled WGS sequence"/>
</dbReference>
<dbReference type="PANTHER" id="PTHR37015">
    <property type="entry name" value="REVERSE TRANSCRIPTASE DOMAIN-CONTAINING PROTEIN"/>
    <property type="match status" value="1"/>
</dbReference>
<sequence length="963" mass="109717">MSLVFSETLQSITTTKLNELSKKRKAFEDQKTFHLSIAGKESNHLERVRLLADGVKKCFSVRNVTRRTDGRNSPIRIVDGVPHLEVLLKNLEFFLEQAKYDPSISTTLLSDWEKSLVKTLKVRSLKYEYATLYGKLVTEWLDAEKSSDIPDDMSMLSEDFEKVERTAKEESRAEWEKTVFEPFETDQIAISEFLRNLFGEDGNKKLALTALNALRRSVATFETSLRAPGQFNDGVLRWTINGLLASGLMSDEKRGVLKEFLASPVILSEIADVLNMRLASISTWDWEQEVPIEQRRHVTGAYHIYIDEELLQAIFLQYIGIKFSVFFKEAFVKFADSGAWTSLRQSVATDARKRREYFLGPQQKKPSVQSKRQGIYKSIFFMSQLPDSPQGLQGSSSAPGEEEAIYDLGSKRRQVSQFAQASANAQRQMQIQAMAQMQQQQQRQQSMVQSYAMAQQAPPPPQANSIAAPNPNWNYQNYNNEEYDLENDKPANVKQFLLHLLSAEVLMNTRLHGDFTCARSQFYSFSPTLPHSTILSVLSFFGLSDKWISFFHKFLGAPLKFVEDGDDSPTRKRKRGVPGAHALSAVCGEVILFCLDYSVNQQTHGAQLYRMHDDFWIWSSSHATAVSAWSAITRFSDVMGVTLNPSKTGTVRIRYDKSADATIDDSLPKGDIRWGFLYLDPATGRFKIDQEMVDKHVLELQRQLESKNKSIFSWVQAWNTYAGTFFSTNFGKPANSFGREHVTDILTTMNRVQKQLFKDTKVAAYLKATLKKRFDIDDIPDGFLYFPAALGGLELQNPFIPLLQVKSSVLSQPSSLLDRFLDSEKEAYRKAKERFEKGQVYRQTTSDPSYYPADYQTFISFEEFTSHREEFYSGYSGDLLSCFTEFLKYPEAETVDSENVDWDALRDAMAPANGEVDDYLKWVAQLYGKDMREKFGGLQIVEKGLLPMGMVGLFRSGRVKWQG</sequence>
<protein>
    <recommendedName>
        <fullName evidence="4">Reverse transcriptase domain-containing protein</fullName>
    </recommendedName>
</protein>
<reference evidence="2 3" key="1">
    <citation type="submission" date="2015-10" db="EMBL/GenBank/DDBJ databases">
        <title>Full genome of DAOMC 229536 Phialocephala scopiformis, a fungal endophyte of spruce producing the potent anti-insectan compound rugulosin.</title>
        <authorList>
            <consortium name="DOE Joint Genome Institute"/>
            <person name="Walker A.K."/>
            <person name="Frasz S.L."/>
            <person name="Seifert K.A."/>
            <person name="Miller J.D."/>
            <person name="Mondo S.J."/>
            <person name="Labutti K."/>
            <person name="Lipzen A."/>
            <person name="Dockter R."/>
            <person name="Kennedy M."/>
            <person name="Grigoriev I.V."/>
            <person name="Spatafora J.W."/>
        </authorList>
    </citation>
    <scope>NUCLEOTIDE SEQUENCE [LARGE SCALE GENOMIC DNA]</scope>
    <source>
        <strain evidence="2 3">CBS 120377</strain>
    </source>
</reference>
<dbReference type="KEGG" id="psco:LY89DRAFT_629916"/>